<feature type="compositionally biased region" description="Basic and acidic residues" evidence="1">
    <location>
        <begin position="69"/>
        <end position="79"/>
    </location>
</feature>
<proteinExistence type="predicted"/>
<protein>
    <submittedName>
        <fullName evidence="2">Uncharacterized protein</fullName>
    </submittedName>
</protein>
<evidence type="ECO:0000313" key="3">
    <source>
        <dbReference type="Proteomes" id="UP000838878"/>
    </source>
</evidence>
<reference evidence="2" key="1">
    <citation type="submission" date="2021-12" db="EMBL/GenBank/DDBJ databases">
        <authorList>
            <person name="Martin H S."/>
        </authorList>
    </citation>
    <scope>NUCLEOTIDE SEQUENCE</scope>
</reference>
<feature type="region of interest" description="Disordered" evidence="1">
    <location>
        <begin position="100"/>
        <end position="129"/>
    </location>
</feature>
<dbReference type="Proteomes" id="UP000838878">
    <property type="component" value="Chromosome 8"/>
</dbReference>
<organism evidence="2 3">
    <name type="scientific">Brenthis ino</name>
    <name type="common">lesser marbled fritillary</name>
    <dbReference type="NCBI Taxonomy" id="405034"/>
    <lineage>
        <taxon>Eukaryota</taxon>
        <taxon>Metazoa</taxon>
        <taxon>Ecdysozoa</taxon>
        <taxon>Arthropoda</taxon>
        <taxon>Hexapoda</taxon>
        <taxon>Insecta</taxon>
        <taxon>Pterygota</taxon>
        <taxon>Neoptera</taxon>
        <taxon>Endopterygota</taxon>
        <taxon>Lepidoptera</taxon>
        <taxon>Glossata</taxon>
        <taxon>Ditrysia</taxon>
        <taxon>Papilionoidea</taxon>
        <taxon>Nymphalidae</taxon>
        <taxon>Heliconiinae</taxon>
        <taxon>Argynnini</taxon>
        <taxon>Brenthis</taxon>
    </lineage>
</organism>
<keyword evidence="3" id="KW-1185">Reference proteome</keyword>
<dbReference type="EMBL" id="OV170228">
    <property type="protein sequence ID" value="CAH0729878.1"/>
    <property type="molecule type" value="Genomic_DNA"/>
</dbReference>
<feature type="non-terminal residue" evidence="2">
    <location>
        <position position="129"/>
    </location>
</feature>
<evidence type="ECO:0000256" key="1">
    <source>
        <dbReference type="SAM" id="MobiDB-lite"/>
    </source>
</evidence>
<dbReference type="OrthoDB" id="7488358at2759"/>
<feature type="compositionally biased region" description="Basic residues" evidence="1">
    <location>
        <begin position="51"/>
        <end position="64"/>
    </location>
</feature>
<sequence>MLPRARLLCTGKRGKLELTCVGRTVSRPRGIDILLAAPPAAPRRPPAPHHPPTRHYGPARRPRPTRPTDASDHQEKHFPGNEPTSFFTIDLRQKYSYITRKFSFPSSDKRTQQKNPKTRLQMSETTTRR</sequence>
<feature type="region of interest" description="Disordered" evidence="1">
    <location>
        <begin position="35"/>
        <end position="85"/>
    </location>
</feature>
<feature type="compositionally biased region" description="Pro residues" evidence="1">
    <location>
        <begin position="39"/>
        <end position="50"/>
    </location>
</feature>
<evidence type="ECO:0000313" key="2">
    <source>
        <dbReference type="EMBL" id="CAH0729878.1"/>
    </source>
</evidence>
<name>A0A8J9VTX4_9NEOP</name>
<gene>
    <name evidence="2" type="ORF">BINO364_LOCUS14926</name>
</gene>
<feature type="compositionally biased region" description="Polar residues" evidence="1">
    <location>
        <begin position="113"/>
        <end position="129"/>
    </location>
</feature>
<accession>A0A8J9VTX4</accession>
<dbReference type="AlphaFoldDB" id="A0A8J9VTX4"/>